<keyword evidence="8" id="KW-0170">Cobalt</keyword>
<dbReference type="PANTHER" id="PTHR48101:SF1">
    <property type="entry name" value="METHYLMALONYL-COA MUTASE, LARGE SUBUNIT"/>
    <property type="match status" value="1"/>
</dbReference>
<dbReference type="Gene3D" id="3.20.20.240">
    <property type="entry name" value="Methylmalonyl-CoA mutase"/>
    <property type="match status" value="1"/>
</dbReference>
<dbReference type="NCBIfam" id="TIGR00642">
    <property type="entry name" value="mmCoA_mut_beta"/>
    <property type="match status" value="1"/>
</dbReference>
<dbReference type="SUPFAM" id="SSF52242">
    <property type="entry name" value="Cobalamin (vitamin B12)-binding domain"/>
    <property type="match status" value="1"/>
</dbReference>
<dbReference type="PROSITE" id="PS00544">
    <property type="entry name" value="METMALONYL_COA_MUTASE"/>
    <property type="match status" value="1"/>
</dbReference>
<dbReference type="EMBL" id="SPNC01000050">
    <property type="protein sequence ID" value="TFH95443.1"/>
    <property type="molecule type" value="Genomic_DNA"/>
</dbReference>
<dbReference type="Proteomes" id="UP000297225">
    <property type="component" value="Unassembled WGS sequence"/>
</dbReference>
<comment type="cofactor">
    <cofactor evidence="2">
        <name>adenosylcob(III)alamin</name>
        <dbReference type="ChEBI" id="CHEBI:18408"/>
    </cofactor>
</comment>
<dbReference type="InterPro" id="IPR006099">
    <property type="entry name" value="MeMalonylCoA_mutase_a/b_cat"/>
</dbReference>
<evidence type="ECO:0000256" key="8">
    <source>
        <dbReference type="ARBA" id="ARBA00023285"/>
    </source>
</evidence>
<dbReference type="RefSeq" id="WP_134849561.1">
    <property type="nucleotide sequence ID" value="NZ_CP197400.1"/>
</dbReference>
<dbReference type="GO" id="GO:0046872">
    <property type="term" value="F:metal ion binding"/>
    <property type="evidence" value="ECO:0007669"/>
    <property type="project" value="InterPro"/>
</dbReference>
<evidence type="ECO:0000256" key="3">
    <source>
        <dbReference type="ARBA" id="ARBA00005146"/>
    </source>
</evidence>
<dbReference type="EC" id="5.4.99.2" evidence="9"/>
<dbReference type="Gene3D" id="3.40.50.280">
    <property type="entry name" value="Cobalamin-binding domain"/>
    <property type="match status" value="1"/>
</dbReference>
<feature type="domain" description="Methylmalonyl-CoA mutase alpha/beta chain catalytic" evidence="10">
    <location>
        <begin position="41"/>
        <end position="115"/>
    </location>
</feature>
<dbReference type="PANTHER" id="PTHR48101">
    <property type="entry name" value="METHYLMALONYL-COA MUTASE, MITOCHONDRIAL-RELATED"/>
    <property type="match status" value="1"/>
</dbReference>
<evidence type="ECO:0000256" key="7">
    <source>
        <dbReference type="ARBA" id="ARBA00023235"/>
    </source>
</evidence>
<dbReference type="InterPro" id="IPR016176">
    <property type="entry name" value="Cbl-dep_enz_cat"/>
</dbReference>
<keyword evidence="6" id="KW-0846">Cobalamin</keyword>
<comment type="subunit">
    <text evidence="5">Heterodimer of an alpha and a beta chain.</text>
</comment>
<dbReference type="GO" id="GO:0004494">
    <property type="term" value="F:methylmalonyl-CoA mutase activity"/>
    <property type="evidence" value="ECO:0007669"/>
    <property type="project" value="UniProtKB-UniRule"/>
</dbReference>
<comment type="pathway">
    <text evidence="3">Metabolic intermediate metabolism; propanoyl-CoA degradation; succinyl-CoA from propanoyl-CoA: step 3/3.</text>
</comment>
<evidence type="ECO:0000256" key="5">
    <source>
        <dbReference type="ARBA" id="ARBA00011870"/>
    </source>
</evidence>
<dbReference type="GeneID" id="66797806"/>
<dbReference type="InterPro" id="IPR036724">
    <property type="entry name" value="Cobalamin-bd_sf"/>
</dbReference>
<evidence type="ECO:0000259" key="10">
    <source>
        <dbReference type="Pfam" id="PF01642"/>
    </source>
</evidence>
<evidence type="ECO:0000256" key="6">
    <source>
        <dbReference type="ARBA" id="ARBA00022628"/>
    </source>
</evidence>
<comment type="caution">
    <text evidence="11">The sequence shown here is derived from an EMBL/GenBank/DDBJ whole genome shotgun (WGS) entry which is preliminary data.</text>
</comment>
<dbReference type="OrthoDB" id="9762378at2"/>
<proteinExistence type="inferred from homology"/>
<gene>
    <name evidence="11" type="primary">mutA</name>
    <name evidence="11" type="ORF">E4P47_04500</name>
</gene>
<accession>A0A4Y8WPE9</accession>
<evidence type="ECO:0000256" key="2">
    <source>
        <dbReference type="ARBA" id="ARBA00001922"/>
    </source>
</evidence>
<dbReference type="GO" id="GO:0031419">
    <property type="term" value="F:cobalamin binding"/>
    <property type="evidence" value="ECO:0007669"/>
    <property type="project" value="UniProtKB-KW"/>
</dbReference>
<comment type="catalytic activity">
    <reaction evidence="1">
        <text>(R)-methylmalonyl-CoA = succinyl-CoA</text>
        <dbReference type="Rhea" id="RHEA:22888"/>
        <dbReference type="ChEBI" id="CHEBI:57292"/>
        <dbReference type="ChEBI" id="CHEBI:57326"/>
        <dbReference type="EC" id="5.4.99.2"/>
    </reaction>
</comment>
<dbReference type="CDD" id="cd03677">
    <property type="entry name" value="MM_CoA_mutase_beta"/>
    <property type="match status" value="1"/>
</dbReference>
<evidence type="ECO:0000313" key="12">
    <source>
        <dbReference type="Proteomes" id="UP000297225"/>
    </source>
</evidence>
<dbReference type="GO" id="GO:0019652">
    <property type="term" value="P:lactate fermentation to propionate and acetate"/>
    <property type="evidence" value="ECO:0007669"/>
    <property type="project" value="InterPro"/>
</dbReference>
<dbReference type="SUPFAM" id="SSF51703">
    <property type="entry name" value="Cobalamin (vitamin B12)-dependent enzymes"/>
    <property type="match status" value="1"/>
</dbReference>
<feature type="domain" description="Methylmalonyl-CoA mutase alpha/beta chain catalytic" evidence="10">
    <location>
        <begin position="202"/>
        <end position="485"/>
    </location>
</feature>
<dbReference type="Pfam" id="PF01642">
    <property type="entry name" value="MM_CoA_mutase"/>
    <property type="match status" value="2"/>
</dbReference>
<dbReference type="InterPro" id="IPR058549">
    <property type="entry name" value="MeMalonylCoA_mutase_a/b_site"/>
</dbReference>
<comment type="similarity">
    <text evidence="4">Belongs to the methylmalonyl-CoA mutase family.</text>
</comment>
<reference evidence="11 12" key="1">
    <citation type="submission" date="2019-03" db="EMBL/GenBank/DDBJ databases">
        <title>Porphyromonas levii Isolated from the Uterus of Dairy Cows.</title>
        <authorList>
            <person name="Francis A.M."/>
        </authorList>
    </citation>
    <scope>NUCLEOTIDE SEQUENCE [LARGE SCALE GENOMIC DNA]</scope>
    <source>
        <strain evidence="11 12">AF5678</strain>
    </source>
</reference>
<evidence type="ECO:0000256" key="1">
    <source>
        <dbReference type="ARBA" id="ARBA00000290"/>
    </source>
</evidence>
<sequence length="623" mass="69698">MKQMKEKLFSEFPPISTEEWMEVVTRDLKGAPFEKKLVWRTKEGIDVQPFYRAEDIEQLPTKDVLPGEFPYVRGTKADNKWLVRQEIAVIADPQSINQEIKRLMDRGVNSIGFHFEDELVSAETIKTLLTGVELSLLEVNFYARHLLSVQLIEAVKEGLQAIGADLNEVRGSFGFNPFRHVLGKGARWAEWLETSVAVLKAAEPLKQFACFTFQSSDLVNAGAYIYQELGYALAAGADMLAKIAEKSGKSSSEVAERMRFDMGIGSNYFMEIAKFRAMRWLWALIVKANDANASQRAMKVVVNAETTWWNKSIYDAYVNLLRTMTESMSATIAGVHSVLVHPFDKHYNPAGSDFSHRIARNQQLLLKEESHFDKVVDPAGGSYYIEHLTEAIAEQAWKLFLEVEEQGGFAKLADEGQIQEAVNASNNARHKAIATRRENILGTNIFPNFTEKATEETKRVDNSKKEGVEVTALDKRRGASDFEELRLSTEASGKTPKVFMLTIGNLAMRLARSQFSSNFFATAGYQLIDNLGFETVAEGVEAAKKANADIVVLCSSDDEYAEYGPQAYELLKGEIPLVIAGAPACMEELQAKGIEHFVHVKVNVLETMQKFNELMGIKPRSAK</sequence>
<protein>
    <recommendedName>
        <fullName evidence="9">Methylmalonyl-CoA mutase small subunit</fullName>
        <ecNumber evidence="9">5.4.99.2</ecNumber>
    </recommendedName>
</protein>
<keyword evidence="7 11" id="KW-0413">Isomerase</keyword>
<keyword evidence="12" id="KW-1185">Reference proteome</keyword>
<dbReference type="InterPro" id="IPR004608">
    <property type="entry name" value="MMCoA_mutase_b"/>
</dbReference>
<dbReference type="AlphaFoldDB" id="A0A4Y8WPE9"/>
<dbReference type="STRING" id="1122973.GCA_000379925_02032"/>
<dbReference type="UniPathway" id="UPA00945">
    <property type="reaction ID" value="UER00910"/>
</dbReference>
<evidence type="ECO:0000256" key="9">
    <source>
        <dbReference type="NCBIfam" id="TIGR00642"/>
    </source>
</evidence>
<name>A0A4Y8WPE9_9PORP</name>
<evidence type="ECO:0000313" key="11">
    <source>
        <dbReference type="EMBL" id="TFH95443.1"/>
    </source>
</evidence>
<evidence type="ECO:0000256" key="4">
    <source>
        <dbReference type="ARBA" id="ARBA00008465"/>
    </source>
</evidence>
<organism evidence="11 12">
    <name type="scientific">Porphyromonas levii</name>
    <dbReference type="NCBI Taxonomy" id="28114"/>
    <lineage>
        <taxon>Bacteria</taxon>
        <taxon>Pseudomonadati</taxon>
        <taxon>Bacteroidota</taxon>
        <taxon>Bacteroidia</taxon>
        <taxon>Bacteroidales</taxon>
        <taxon>Porphyromonadaceae</taxon>
        <taxon>Porphyromonas</taxon>
    </lineage>
</organism>